<dbReference type="PANTHER" id="PTHR24276">
    <property type="entry name" value="POLYSERASE-RELATED"/>
    <property type="match status" value="1"/>
</dbReference>
<evidence type="ECO:0000313" key="8">
    <source>
        <dbReference type="EMBL" id="AFZ78858.1"/>
    </source>
</evidence>
<dbReference type="InterPro" id="IPR050430">
    <property type="entry name" value="Peptidase_S1"/>
</dbReference>
<dbReference type="CDD" id="cd00190">
    <property type="entry name" value="Tryp_SPc"/>
    <property type="match status" value="1"/>
</dbReference>
<dbReference type="AlphaFoldDB" id="L0AUJ4"/>
<dbReference type="MEROPS" id="S01.130"/>
<evidence type="ECO:0000256" key="3">
    <source>
        <dbReference type="ARBA" id="ARBA00022801"/>
    </source>
</evidence>
<protein>
    <submittedName>
        <fullName evidence="8">Serine protease</fullName>
    </submittedName>
</protein>
<dbReference type="Pfam" id="PF00089">
    <property type="entry name" value="Trypsin"/>
    <property type="match status" value="1"/>
</dbReference>
<dbReference type="Gene3D" id="2.40.10.10">
    <property type="entry name" value="Trypsin-like serine proteases"/>
    <property type="match status" value="1"/>
</dbReference>
<dbReference type="FunFam" id="2.40.10.10:FF:000034">
    <property type="entry name" value="Eupolytin"/>
    <property type="match status" value="1"/>
</dbReference>
<keyword evidence="5" id="KW-1015">Disulfide bond</keyword>
<dbReference type="PROSITE" id="PS50240">
    <property type="entry name" value="TRYPSIN_DOM"/>
    <property type="match status" value="1"/>
</dbReference>
<evidence type="ECO:0000256" key="2">
    <source>
        <dbReference type="ARBA" id="ARBA00022670"/>
    </source>
</evidence>
<comment type="similarity">
    <text evidence="1">Belongs to the peptidase S1 family.</text>
</comment>
<sequence>MHFVVLLSALVACAAGAPADPAEPGKDTRFVGGSLTDITAFPYQLSLQHDEYHFCGAAIISKSWAVTAAQCVNWVDDISLLSVRAGSTNHGEGGTIHRVTKVIKHEKFNAEKNDYDIAVLKVSPSFTYTTSVKNIGLQETTVSAATKVNVTGWQTTAEEGCPVPYLQYVNLQIQSDTTCPNVYWKDLKKDVTPRMICAGTSDGGKGACEEDIGAPLVAKDKLVGIASWSEGCGEARYPGVYTKISALRDWIKTNAGV</sequence>
<accession>L0AUJ4</accession>
<evidence type="ECO:0000256" key="4">
    <source>
        <dbReference type="ARBA" id="ARBA00022825"/>
    </source>
</evidence>
<feature type="chain" id="PRO_5003939805" evidence="6">
    <location>
        <begin position="17"/>
        <end position="257"/>
    </location>
</feature>
<dbReference type="PRINTS" id="PR00722">
    <property type="entry name" value="CHYMOTRYPSIN"/>
</dbReference>
<dbReference type="GO" id="GO:0004252">
    <property type="term" value="F:serine-type endopeptidase activity"/>
    <property type="evidence" value="ECO:0007669"/>
    <property type="project" value="InterPro"/>
</dbReference>
<dbReference type="SMART" id="SM00020">
    <property type="entry name" value="Tryp_SPc"/>
    <property type="match status" value="1"/>
</dbReference>
<dbReference type="GO" id="GO:0006508">
    <property type="term" value="P:proteolysis"/>
    <property type="evidence" value="ECO:0007669"/>
    <property type="project" value="UniProtKB-KW"/>
</dbReference>
<dbReference type="InterPro" id="IPR001254">
    <property type="entry name" value="Trypsin_dom"/>
</dbReference>
<dbReference type="PANTHER" id="PTHR24276:SF91">
    <property type="entry name" value="AT26814P-RELATED"/>
    <property type="match status" value="1"/>
</dbReference>
<evidence type="ECO:0000256" key="6">
    <source>
        <dbReference type="SAM" id="SignalP"/>
    </source>
</evidence>
<feature type="domain" description="Peptidase S1" evidence="7">
    <location>
        <begin position="30"/>
        <end position="256"/>
    </location>
</feature>
<organism evidence="8">
    <name type="scientific">Coptotermes formosanus</name>
    <name type="common">Formosan subterranean termite</name>
    <dbReference type="NCBI Taxonomy" id="36987"/>
    <lineage>
        <taxon>Eukaryota</taxon>
        <taxon>Metazoa</taxon>
        <taxon>Ecdysozoa</taxon>
        <taxon>Arthropoda</taxon>
        <taxon>Hexapoda</taxon>
        <taxon>Insecta</taxon>
        <taxon>Pterygota</taxon>
        <taxon>Neoptera</taxon>
        <taxon>Polyneoptera</taxon>
        <taxon>Dictyoptera</taxon>
        <taxon>Blattodea</taxon>
        <taxon>Blattoidea</taxon>
        <taxon>Termitoidae</taxon>
        <taxon>Rhinotermitidae</taxon>
        <taxon>Coptotermes</taxon>
    </lineage>
</organism>
<dbReference type="InterPro" id="IPR043504">
    <property type="entry name" value="Peptidase_S1_PA_chymotrypsin"/>
</dbReference>
<evidence type="ECO:0000259" key="7">
    <source>
        <dbReference type="PROSITE" id="PS50240"/>
    </source>
</evidence>
<proteinExistence type="evidence at transcript level"/>
<dbReference type="EMBL" id="JX915892">
    <property type="protein sequence ID" value="AFZ78858.1"/>
    <property type="molecule type" value="mRNA"/>
</dbReference>
<feature type="signal peptide" evidence="6">
    <location>
        <begin position="1"/>
        <end position="16"/>
    </location>
</feature>
<keyword evidence="6" id="KW-0732">Signal</keyword>
<dbReference type="SUPFAM" id="SSF50494">
    <property type="entry name" value="Trypsin-like serine proteases"/>
    <property type="match status" value="1"/>
</dbReference>
<evidence type="ECO:0000256" key="5">
    <source>
        <dbReference type="ARBA" id="ARBA00023157"/>
    </source>
</evidence>
<dbReference type="InterPro" id="IPR009003">
    <property type="entry name" value="Peptidase_S1_PA"/>
</dbReference>
<keyword evidence="2 8" id="KW-0645">Protease</keyword>
<dbReference type="InterPro" id="IPR001314">
    <property type="entry name" value="Peptidase_S1A"/>
</dbReference>
<keyword evidence="3" id="KW-0378">Hydrolase</keyword>
<name>L0AUJ4_COPFO</name>
<reference evidence="8" key="1">
    <citation type="submission" date="2012-10" db="EMBL/GenBank/DDBJ databases">
        <title>Immune-Related transcriptome of Coptotermes formosanus Shiraki workers: the defense mechanism.</title>
        <authorList>
            <person name="Hussain A."/>
            <person name="Li Y.F."/>
            <person name="Cheng Y."/>
            <person name="Liu Y."/>
            <person name="Chen C.C."/>
            <person name="Wen S.Y."/>
        </authorList>
    </citation>
    <scope>NUCLEOTIDE SEQUENCE</scope>
</reference>
<evidence type="ECO:0000256" key="1">
    <source>
        <dbReference type="ARBA" id="ARBA00007664"/>
    </source>
</evidence>
<keyword evidence="4" id="KW-0720">Serine protease</keyword>